<proteinExistence type="inferred from homology"/>
<dbReference type="AlphaFoldDB" id="A0A0K9PN51"/>
<evidence type="ECO:0000256" key="2">
    <source>
        <dbReference type="ARBA" id="ARBA00006181"/>
    </source>
</evidence>
<keyword evidence="5" id="KW-1185">Reference proteome</keyword>
<dbReference type="GO" id="GO:0001682">
    <property type="term" value="P:tRNA 5'-leader removal"/>
    <property type="evidence" value="ECO:0007669"/>
    <property type="project" value="InterPro"/>
</dbReference>
<evidence type="ECO:0000256" key="1">
    <source>
        <dbReference type="ARBA" id="ARBA00004123"/>
    </source>
</evidence>
<evidence type="ECO:0000313" key="4">
    <source>
        <dbReference type="EMBL" id="KMZ69632.1"/>
    </source>
</evidence>
<dbReference type="GO" id="GO:0033204">
    <property type="term" value="F:ribonuclease P RNA binding"/>
    <property type="evidence" value="ECO:0000318"/>
    <property type="project" value="GO_Central"/>
</dbReference>
<dbReference type="InterPro" id="IPR023534">
    <property type="entry name" value="Rof/RNase_P-like"/>
</dbReference>
<feature type="region of interest" description="Disordered" evidence="3">
    <location>
        <begin position="55"/>
        <end position="76"/>
    </location>
</feature>
<sequence>MSSTATYAAATDGNTELALDQKKRAFEALERRFSVKTNDEIQPQHQNVKNILLKQDKTCNSSKDNAEEGSRKVKDEHTKHPVYHKLSQIVHENLTTINAESSNRGASTINKVLHNLFQNGDIARKYKKGSKPPKVDNHILLDNFVPSNQASSRDAHAKILQSHSKRSKKCMSMKQHKKHGSLDLPQNLHSFELFKPIHEMWKDYISKLLKEIGRSQIPQHILAADLNGAFLLVVECKAISFIGISGIMIRETAKTFGIISKDNKFRVVPKKGSVFILQAERWKITLIGDELSSMRKV</sequence>
<dbReference type="PANTHER" id="PTHR13348">
    <property type="entry name" value="RIBONUCLEASE P SUBUNIT P29"/>
    <property type="match status" value="1"/>
</dbReference>
<comment type="caution">
    <text evidence="4">The sequence shown here is derived from an EMBL/GenBank/DDBJ whole genome shotgun (WGS) entry which is preliminary data.</text>
</comment>
<dbReference type="GO" id="GO:0005634">
    <property type="term" value="C:nucleus"/>
    <property type="evidence" value="ECO:0007669"/>
    <property type="project" value="UniProtKB-SubCell"/>
</dbReference>
<dbReference type="Proteomes" id="UP000036987">
    <property type="component" value="Unassembled WGS sequence"/>
</dbReference>
<feature type="compositionally biased region" description="Basic and acidic residues" evidence="3">
    <location>
        <begin position="64"/>
        <end position="76"/>
    </location>
</feature>
<dbReference type="Pfam" id="PF01868">
    <property type="entry name" value="RNase_P-MRP_p29"/>
    <property type="match status" value="1"/>
</dbReference>
<evidence type="ECO:0000313" key="5">
    <source>
        <dbReference type="Proteomes" id="UP000036987"/>
    </source>
</evidence>
<dbReference type="EMBL" id="LFYR01000757">
    <property type="protein sequence ID" value="KMZ69632.1"/>
    <property type="molecule type" value="Genomic_DNA"/>
</dbReference>
<dbReference type="GO" id="GO:0000172">
    <property type="term" value="C:ribonuclease MRP complex"/>
    <property type="evidence" value="ECO:0000318"/>
    <property type="project" value="GO_Central"/>
</dbReference>
<dbReference type="SMART" id="SM00538">
    <property type="entry name" value="POP4"/>
    <property type="match status" value="1"/>
</dbReference>
<comment type="similarity">
    <text evidence="2">Belongs to the eukaryotic/archaeal RNase P protein component 1 family.</text>
</comment>
<gene>
    <name evidence="4" type="ORF">ZOSMA_20G01100</name>
</gene>
<comment type="subcellular location">
    <subcellularLocation>
        <location evidence="1">Nucleus</location>
    </subcellularLocation>
</comment>
<dbReference type="OrthoDB" id="124041at2759"/>
<dbReference type="STRING" id="29655.A0A0K9PN51"/>
<dbReference type="InterPro" id="IPR036980">
    <property type="entry name" value="RNase_P/MRP_Rpp29_sf"/>
</dbReference>
<accession>A0A0K9PN51</accession>
<dbReference type="PANTHER" id="PTHR13348:SF0">
    <property type="entry name" value="RIBONUCLEASE P PROTEIN SUBUNIT P29"/>
    <property type="match status" value="1"/>
</dbReference>
<dbReference type="GO" id="GO:0030677">
    <property type="term" value="C:ribonuclease P complex"/>
    <property type="evidence" value="ECO:0000318"/>
    <property type="project" value="GO_Central"/>
</dbReference>
<dbReference type="Gene3D" id="2.30.30.210">
    <property type="entry name" value="Ribonuclease P/MRP, subunit p29"/>
    <property type="match status" value="1"/>
</dbReference>
<organism evidence="4 5">
    <name type="scientific">Zostera marina</name>
    <name type="common">Eelgrass</name>
    <dbReference type="NCBI Taxonomy" id="29655"/>
    <lineage>
        <taxon>Eukaryota</taxon>
        <taxon>Viridiplantae</taxon>
        <taxon>Streptophyta</taxon>
        <taxon>Embryophyta</taxon>
        <taxon>Tracheophyta</taxon>
        <taxon>Spermatophyta</taxon>
        <taxon>Magnoliopsida</taxon>
        <taxon>Liliopsida</taxon>
        <taxon>Zosteraceae</taxon>
        <taxon>Zostera</taxon>
    </lineage>
</organism>
<dbReference type="SUPFAM" id="SSF101744">
    <property type="entry name" value="Rof/RNase P subunit-like"/>
    <property type="match status" value="1"/>
</dbReference>
<dbReference type="OMA" id="MKQHKKF"/>
<dbReference type="GO" id="GO:0006364">
    <property type="term" value="P:rRNA processing"/>
    <property type="evidence" value="ECO:0000318"/>
    <property type="project" value="GO_Central"/>
</dbReference>
<name>A0A0K9PN51_ZOSMR</name>
<dbReference type="InterPro" id="IPR016848">
    <property type="entry name" value="RNase_P/MRP_Rpp29-subunit"/>
</dbReference>
<reference evidence="5" key="1">
    <citation type="journal article" date="2016" name="Nature">
        <title>The genome of the seagrass Zostera marina reveals angiosperm adaptation to the sea.</title>
        <authorList>
            <person name="Olsen J.L."/>
            <person name="Rouze P."/>
            <person name="Verhelst B."/>
            <person name="Lin Y.-C."/>
            <person name="Bayer T."/>
            <person name="Collen J."/>
            <person name="Dattolo E."/>
            <person name="De Paoli E."/>
            <person name="Dittami S."/>
            <person name="Maumus F."/>
            <person name="Michel G."/>
            <person name="Kersting A."/>
            <person name="Lauritano C."/>
            <person name="Lohaus R."/>
            <person name="Toepel M."/>
            <person name="Tonon T."/>
            <person name="Vanneste K."/>
            <person name="Amirebrahimi M."/>
            <person name="Brakel J."/>
            <person name="Bostroem C."/>
            <person name="Chovatia M."/>
            <person name="Grimwood J."/>
            <person name="Jenkins J.W."/>
            <person name="Jueterbock A."/>
            <person name="Mraz A."/>
            <person name="Stam W.T."/>
            <person name="Tice H."/>
            <person name="Bornberg-Bauer E."/>
            <person name="Green P.J."/>
            <person name="Pearson G.A."/>
            <person name="Procaccini G."/>
            <person name="Duarte C.M."/>
            <person name="Schmutz J."/>
            <person name="Reusch T.B.H."/>
            <person name="Van de Peer Y."/>
        </authorList>
    </citation>
    <scope>NUCLEOTIDE SEQUENCE [LARGE SCALE GENOMIC DNA]</scope>
    <source>
        <strain evidence="5">cv. Finnish</strain>
    </source>
</reference>
<protein>
    <submittedName>
        <fullName evidence="4">Ribonuclease P protein subunit p29</fullName>
    </submittedName>
</protein>
<evidence type="ECO:0000256" key="3">
    <source>
        <dbReference type="SAM" id="MobiDB-lite"/>
    </source>
</evidence>
<dbReference type="InterPro" id="IPR002730">
    <property type="entry name" value="Rpp29/RNP1"/>
</dbReference>